<reference evidence="3" key="1">
    <citation type="submission" date="2014-11" db="EMBL/GenBank/DDBJ databases">
        <authorList>
            <person name="Otto D Thomas"/>
            <person name="Naeem Raeece"/>
        </authorList>
    </citation>
    <scope>NUCLEOTIDE SEQUENCE</scope>
</reference>
<keyword evidence="2" id="KW-0472">Membrane</keyword>
<keyword evidence="2" id="KW-0812">Transmembrane</keyword>
<gene>
    <name evidence="3" type="ORF">Cvel_23894</name>
</gene>
<dbReference type="PhylomeDB" id="A0A0G4GYJ1"/>
<dbReference type="EMBL" id="CDMZ01001678">
    <property type="protein sequence ID" value="CEM36091.1"/>
    <property type="molecule type" value="Genomic_DNA"/>
</dbReference>
<evidence type="ECO:0000313" key="3">
    <source>
        <dbReference type="EMBL" id="CEM36091.1"/>
    </source>
</evidence>
<feature type="transmembrane region" description="Helical" evidence="2">
    <location>
        <begin position="111"/>
        <end position="130"/>
    </location>
</feature>
<feature type="compositionally biased region" description="Basic and acidic residues" evidence="1">
    <location>
        <begin position="451"/>
        <end position="462"/>
    </location>
</feature>
<dbReference type="VEuPathDB" id="CryptoDB:Cvel_23894"/>
<feature type="compositionally biased region" description="Polar residues" evidence="1">
    <location>
        <begin position="434"/>
        <end position="448"/>
    </location>
</feature>
<feature type="transmembrane region" description="Helical" evidence="2">
    <location>
        <begin position="269"/>
        <end position="289"/>
    </location>
</feature>
<organism evidence="3">
    <name type="scientific">Chromera velia CCMP2878</name>
    <dbReference type="NCBI Taxonomy" id="1169474"/>
    <lineage>
        <taxon>Eukaryota</taxon>
        <taxon>Sar</taxon>
        <taxon>Alveolata</taxon>
        <taxon>Colpodellida</taxon>
        <taxon>Chromeraceae</taxon>
        <taxon>Chromera</taxon>
    </lineage>
</organism>
<keyword evidence="2" id="KW-1133">Transmembrane helix</keyword>
<evidence type="ECO:0000256" key="1">
    <source>
        <dbReference type="SAM" id="MobiDB-lite"/>
    </source>
</evidence>
<dbReference type="AlphaFoldDB" id="A0A0G4GYJ1"/>
<proteinExistence type="predicted"/>
<accession>A0A0G4GYJ1</accession>
<dbReference type="Pfam" id="PF01062">
    <property type="entry name" value="Bestrophin"/>
    <property type="match status" value="1"/>
</dbReference>
<feature type="region of interest" description="Disordered" evidence="1">
    <location>
        <begin position="373"/>
        <end position="462"/>
    </location>
</feature>
<protein>
    <submittedName>
        <fullName evidence="3">Uncharacterized protein</fullName>
    </submittedName>
</protein>
<dbReference type="InterPro" id="IPR021134">
    <property type="entry name" value="Bestrophin-like"/>
</dbReference>
<name>A0A0G4GYJ1_9ALVE</name>
<feature type="compositionally biased region" description="Gly residues" evidence="1">
    <location>
        <begin position="400"/>
        <end position="412"/>
    </location>
</feature>
<dbReference type="GO" id="GO:0005254">
    <property type="term" value="F:chloride channel activity"/>
    <property type="evidence" value="ECO:0007669"/>
    <property type="project" value="InterPro"/>
</dbReference>
<evidence type="ECO:0000256" key="2">
    <source>
        <dbReference type="SAM" id="Phobius"/>
    </source>
</evidence>
<sequence>MRRRLGGSEIAIGAEKGFGGGTNPHVLSYIPNINVIWAPLLRRELSVCSSLTMWSRHIVWLLYACALMLVIGYVGFPDGEMGGGPACADGKNIRVCQLEALLADSKAEFRFLIAFVLAGYVAGTVAMWGIRRKNYASLCGNARNLSIQILSFVPVEHQDEQLMQTRKNLSRWVMLAFELAFLKAKGAMDKEEAKAYLVEEGLLVEGEWENMVVGDRHSSVFFWIQTQLAILSREGRIEQEFVAAVSQSVGSMRGQANDLMSSLDRDKPYPYVALCGVLVMINIVIFSTWKGVLWSVWFHTFGSKIVEQPKLWVDILVLFTWNLSYQALYELSYVLYNPFGDRLVDVGHETIGRGIRRLSFALAEGHVLPPALSLYPTPPAEKTKPPRNFQGGDKSPTRYSGGGSPTRQGQGGEQTPQGFSDVSHPVPPSQSPQIGRSPQALPSPSAPNTERGVKVADDTHFV</sequence>
<feature type="transmembrane region" description="Helical" evidence="2">
    <location>
        <begin position="58"/>
        <end position="76"/>
    </location>
</feature>